<feature type="transmembrane region" description="Helical" evidence="2">
    <location>
        <begin position="34"/>
        <end position="54"/>
    </location>
</feature>
<keyword evidence="2" id="KW-0472">Membrane</keyword>
<keyword evidence="2" id="KW-0812">Transmembrane</keyword>
<reference evidence="3" key="1">
    <citation type="submission" date="2020-05" db="EMBL/GenBank/DDBJ databases">
        <authorList>
            <person name="Chiriac C."/>
            <person name="Salcher M."/>
            <person name="Ghai R."/>
            <person name="Kavagutti S V."/>
        </authorList>
    </citation>
    <scope>NUCLEOTIDE SEQUENCE</scope>
</reference>
<organism evidence="3">
    <name type="scientific">freshwater metagenome</name>
    <dbReference type="NCBI Taxonomy" id="449393"/>
    <lineage>
        <taxon>unclassified sequences</taxon>
        <taxon>metagenomes</taxon>
        <taxon>ecological metagenomes</taxon>
    </lineage>
</organism>
<dbReference type="EMBL" id="CAFBMK010000053">
    <property type="protein sequence ID" value="CAB4910397.1"/>
    <property type="molecule type" value="Genomic_DNA"/>
</dbReference>
<name>A0A6J7GPH0_9ZZZZ</name>
<accession>A0A6J7GPH0</accession>
<keyword evidence="2" id="KW-1133">Transmembrane helix</keyword>
<dbReference type="AlphaFoldDB" id="A0A6J7GPH0"/>
<evidence type="ECO:0000256" key="1">
    <source>
        <dbReference type="SAM" id="MobiDB-lite"/>
    </source>
</evidence>
<feature type="region of interest" description="Disordered" evidence="1">
    <location>
        <begin position="413"/>
        <end position="443"/>
    </location>
</feature>
<protein>
    <submittedName>
        <fullName evidence="3">Unannotated protein</fullName>
    </submittedName>
</protein>
<proteinExistence type="predicted"/>
<feature type="transmembrane region" description="Helical" evidence="2">
    <location>
        <begin position="151"/>
        <end position="170"/>
    </location>
</feature>
<feature type="transmembrane region" description="Helical" evidence="2">
    <location>
        <begin position="66"/>
        <end position="89"/>
    </location>
</feature>
<evidence type="ECO:0000313" key="3">
    <source>
        <dbReference type="EMBL" id="CAB4910397.1"/>
    </source>
</evidence>
<evidence type="ECO:0000256" key="2">
    <source>
        <dbReference type="SAM" id="Phobius"/>
    </source>
</evidence>
<gene>
    <name evidence="3" type="ORF">UFOPK3564_01191</name>
</gene>
<feature type="transmembrane region" description="Helical" evidence="2">
    <location>
        <begin position="109"/>
        <end position="131"/>
    </location>
</feature>
<sequence length="532" mass="53691">MRSRASWAGAAPTAAVLALVLVPAVVVAVVVDEAAGLLGFVALVLAGAAVLHGVRPRSLPGSPAQNVGRVVVVAAAALGLLLLLGVAFVTWLLSGLCGSECDDRPWRGAGVLVALAFVAAAVVVVAGGAWLWTRLGRSRDPARRTPRGLTLLPAAAVGLVARVSAVAAPGDPQRPRPDGRARVLWSPCQGVGAGRECGIAEGLRTATSGSSLLAVWRTGPDLVGVLSGPGAPRRPIPIATIPGEVDGRPGGSAAAAAPDGGFVVAWTAGSELLLARVSAAGETRRVPGVRPGPTAPGTAVDGGRAPVRELALTATARGWVAFAVGRIPDRTGVSDAGGPASRTALRVLALDAELRPRGPWRTVSGAVPFALGDAATTADGRAAVGVGTGAVRTAVSVPAAGGAARVQDDRLLVPGPGGARVEPLPGPRELPDGRGPSVGRDRPQLDGAVRDVRGLLRSSWTVRAPRSDAVPARVRQQWVLGPGAGTPERPLTEGLLESRPVRTSAGPVLVGLRPTGTRRSDDVEVVLVPIPR</sequence>